<accession>H6RJ41</accession>
<dbReference type="AlphaFoldDB" id="H6RJ41"/>
<sequence length="63" mass="7215">MFADRDDSRLAVRFRDELRSPYVGHPDLNRPETLFAQTLSMLTYPIPRACHGTMLHVTLLGSK</sequence>
<proteinExistence type="predicted"/>
<organism evidence="1 2">
    <name type="scientific">Blastococcus saxobsidens (strain DD2)</name>
    <dbReference type="NCBI Taxonomy" id="1146883"/>
    <lineage>
        <taxon>Bacteria</taxon>
        <taxon>Bacillati</taxon>
        <taxon>Actinomycetota</taxon>
        <taxon>Actinomycetes</taxon>
        <taxon>Geodermatophilales</taxon>
        <taxon>Geodermatophilaceae</taxon>
        <taxon>Blastococcus</taxon>
    </lineage>
</organism>
<protein>
    <submittedName>
        <fullName evidence="1">Uncharacterized protein</fullName>
    </submittedName>
</protein>
<keyword evidence="2" id="KW-1185">Reference proteome</keyword>
<dbReference type="Proteomes" id="UP000007517">
    <property type="component" value="Chromosome"/>
</dbReference>
<evidence type="ECO:0000313" key="2">
    <source>
        <dbReference type="Proteomes" id="UP000007517"/>
    </source>
</evidence>
<reference evidence="1 2" key="1">
    <citation type="journal article" date="2012" name="J. Bacteriol.">
        <title>Genome Sequence of Blastococcus saxobsidens DD2, a Stone-Inhabiting Bacterium.</title>
        <authorList>
            <person name="Chouaia B."/>
            <person name="Crotti E."/>
            <person name="Brusetti L."/>
            <person name="Daffonchio D."/>
            <person name="Essoussi I."/>
            <person name="Nouioui I."/>
            <person name="Sbissi I."/>
            <person name="Ghodhbane-Gtari F."/>
            <person name="Gtari M."/>
            <person name="Vacherie B."/>
            <person name="Barbe V."/>
            <person name="Medigue C."/>
            <person name="Gury J."/>
            <person name="Pujic P."/>
            <person name="Normand P."/>
        </authorList>
    </citation>
    <scope>NUCLEOTIDE SEQUENCE [LARGE SCALE GENOMIC DNA]</scope>
    <source>
        <strain evidence="1 2">DD2</strain>
    </source>
</reference>
<dbReference type="EMBL" id="FO117623">
    <property type="protein sequence ID" value="CCG04786.1"/>
    <property type="molecule type" value="Genomic_DNA"/>
</dbReference>
<reference evidence="2" key="2">
    <citation type="submission" date="2012-02" db="EMBL/GenBank/DDBJ databases">
        <title>Complete genome sequence of Blastococcus saxobsidens strain DD2.</title>
        <authorList>
            <person name="Genoscope."/>
        </authorList>
    </citation>
    <scope>NUCLEOTIDE SEQUENCE [LARGE SCALE GENOMIC DNA]</scope>
    <source>
        <strain evidence="2">DD2</strain>
    </source>
</reference>
<gene>
    <name evidence="1" type="ordered locus">BLASA_3957</name>
</gene>
<evidence type="ECO:0000313" key="1">
    <source>
        <dbReference type="EMBL" id="CCG04786.1"/>
    </source>
</evidence>
<dbReference type="HOGENOM" id="CLU_2876871_0_0_11"/>
<name>H6RJ41_BLASD</name>
<dbReference type="KEGG" id="bsd:BLASA_3957"/>